<proteinExistence type="inferred from homology"/>
<dbReference type="Gene3D" id="3.30.420.40">
    <property type="match status" value="2"/>
</dbReference>
<dbReference type="PANTHER" id="PTHR18964">
    <property type="entry name" value="ROK (REPRESSOR, ORF, KINASE) FAMILY"/>
    <property type="match status" value="1"/>
</dbReference>
<dbReference type="InterPro" id="IPR004654">
    <property type="entry name" value="ROK_glcA"/>
</dbReference>
<reference evidence="9 10" key="1">
    <citation type="submission" date="2023-06" db="EMBL/GenBank/DDBJ databases">
        <title>Aquibacillus rhizosphaerae LR5S19.</title>
        <authorList>
            <person name="Sun J.-Q."/>
        </authorList>
    </citation>
    <scope>NUCLEOTIDE SEQUENCE [LARGE SCALE GENOMIC DNA]</scope>
    <source>
        <strain evidence="9 10">LR5S19</strain>
    </source>
</reference>
<evidence type="ECO:0000313" key="10">
    <source>
        <dbReference type="Proteomes" id="UP001235343"/>
    </source>
</evidence>
<dbReference type="PANTHER" id="PTHR18964:SF149">
    <property type="entry name" value="BIFUNCTIONAL UDP-N-ACETYLGLUCOSAMINE 2-EPIMERASE_N-ACETYLMANNOSAMINE KINASE"/>
    <property type="match status" value="1"/>
</dbReference>
<evidence type="ECO:0000256" key="5">
    <source>
        <dbReference type="ARBA" id="ARBA00022741"/>
    </source>
</evidence>
<dbReference type="RefSeq" id="WP_285932833.1">
    <property type="nucleotide sequence ID" value="NZ_JASTZU010000041.1"/>
</dbReference>
<dbReference type="InterPro" id="IPR043129">
    <property type="entry name" value="ATPase_NBD"/>
</dbReference>
<organism evidence="9 10">
    <name type="scientific">Aquibacillus rhizosphaerae</name>
    <dbReference type="NCBI Taxonomy" id="3051431"/>
    <lineage>
        <taxon>Bacteria</taxon>
        <taxon>Bacillati</taxon>
        <taxon>Bacillota</taxon>
        <taxon>Bacilli</taxon>
        <taxon>Bacillales</taxon>
        <taxon>Bacillaceae</taxon>
        <taxon>Aquibacillus</taxon>
    </lineage>
</organism>
<dbReference type="SUPFAM" id="SSF53067">
    <property type="entry name" value="Actin-like ATPase domain"/>
    <property type="match status" value="1"/>
</dbReference>
<sequence>MEEQIFIGVDIGGTTVKIAFISSKGAIIEKWEIPTRLENSGVHVPKDIWNSIDERIVRLKLNKQNIKGIGAGAPGFVDTPTGVVSVAVNIGWKDFELGAQLERLSNLPVYIDNDANIAAIGENWKGSGNKADNLIAITLGTGVGGGIISNGQIINGVNGTAGEIGHLTVDPEGAACNCGRRGCLETVASATGIVRQATESAQSNQHSLLRKILNANGELTSKDVFHAASQGDQESIEIIERVANVLGLAIANTATIINPSKVVIGGGVSKAGNDLLLPLKEAFNKYALPRVSDACELVIAELGNDAGVFGGAYLVIEGEK</sequence>
<evidence type="ECO:0000256" key="2">
    <source>
        <dbReference type="ARBA" id="ARBA00012323"/>
    </source>
</evidence>
<evidence type="ECO:0000256" key="7">
    <source>
        <dbReference type="ARBA" id="ARBA00022840"/>
    </source>
</evidence>
<keyword evidence="7" id="KW-0067">ATP-binding</keyword>
<evidence type="ECO:0000256" key="3">
    <source>
        <dbReference type="ARBA" id="ARBA00014701"/>
    </source>
</evidence>
<evidence type="ECO:0000256" key="6">
    <source>
        <dbReference type="ARBA" id="ARBA00022777"/>
    </source>
</evidence>
<keyword evidence="6" id="KW-0418">Kinase</keyword>
<dbReference type="InterPro" id="IPR000600">
    <property type="entry name" value="ROK"/>
</dbReference>
<keyword evidence="5" id="KW-0547">Nucleotide-binding</keyword>
<dbReference type="EC" id="2.7.1.2" evidence="2"/>
<protein>
    <recommendedName>
        <fullName evidence="3">Glucokinase</fullName>
        <ecNumber evidence="2">2.7.1.2</ecNumber>
    </recommendedName>
    <alternativeName>
        <fullName evidence="8">Glucose kinase</fullName>
    </alternativeName>
</protein>
<dbReference type="InterPro" id="IPR049874">
    <property type="entry name" value="ROK_cs"/>
</dbReference>
<comment type="caution">
    <text evidence="9">The sequence shown here is derived from an EMBL/GenBank/DDBJ whole genome shotgun (WGS) entry which is preliminary data.</text>
</comment>
<evidence type="ECO:0000256" key="8">
    <source>
        <dbReference type="ARBA" id="ARBA00032386"/>
    </source>
</evidence>
<dbReference type="PROSITE" id="PS01125">
    <property type="entry name" value="ROK"/>
    <property type="match status" value="1"/>
</dbReference>
<evidence type="ECO:0000256" key="4">
    <source>
        <dbReference type="ARBA" id="ARBA00022679"/>
    </source>
</evidence>
<evidence type="ECO:0000313" key="9">
    <source>
        <dbReference type="EMBL" id="MDL4841549.1"/>
    </source>
</evidence>
<accession>A0ABT7L849</accession>
<keyword evidence="4 9" id="KW-0808">Transferase</keyword>
<dbReference type="GO" id="GO:0004340">
    <property type="term" value="F:glucokinase activity"/>
    <property type="evidence" value="ECO:0007669"/>
    <property type="project" value="UniProtKB-EC"/>
</dbReference>
<name>A0ABT7L849_9BACI</name>
<keyword evidence="10" id="KW-1185">Reference proteome</keyword>
<evidence type="ECO:0000256" key="1">
    <source>
        <dbReference type="ARBA" id="ARBA00006479"/>
    </source>
</evidence>
<gene>
    <name evidence="9" type="ORF">QQS35_13990</name>
</gene>
<dbReference type="NCBIfam" id="TIGR00744">
    <property type="entry name" value="ROK_glcA_fam"/>
    <property type="match status" value="1"/>
</dbReference>
<dbReference type="EMBL" id="JASTZU010000041">
    <property type="protein sequence ID" value="MDL4841549.1"/>
    <property type="molecule type" value="Genomic_DNA"/>
</dbReference>
<dbReference type="Proteomes" id="UP001235343">
    <property type="component" value="Unassembled WGS sequence"/>
</dbReference>
<comment type="similarity">
    <text evidence="1">Belongs to the ROK (NagC/XylR) family.</text>
</comment>
<dbReference type="Pfam" id="PF00480">
    <property type="entry name" value="ROK"/>
    <property type="match status" value="1"/>
</dbReference>